<dbReference type="FunFam" id="3.30.160.60:FF:000464">
    <property type="entry name" value="Zinc finger and SCAN domain containing 25"/>
    <property type="match status" value="1"/>
</dbReference>
<keyword evidence="3" id="KW-0479">Metal-binding</keyword>
<evidence type="ECO:0000256" key="4">
    <source>
        <dbReference type="ARBA" id="ARBA00022737"/>
    </source>
</evidence>
<keyword evidence="7" id="KW-0805">Transcription regulation</keyword>
<reference evidence="12" key="1">
    <citation type="submission" date="2022-06" db="EMBL/GenBank/DDBJ databases">
        <authorList>
            <consortium name="SYNGENTA / RWTH Aachen University"/>
        </authorList>
    </citation>
    <scope>NUCLEOTIDE SEQUENCE</scope>
</reference>
<dbReference type="Pfam" id="PF00096">
    <property type="entry name" value="zf-C2H2"/>
    <property type="match status" value="2"/>
</dbReference>
<dbReference type="InterPro" id="IPR013087">
    <property type="entry name" value="Znf_C2H2_type"/>
</dbReference>
<evidence type="ECO:0000256" key="10">
    <source>
        <dbReference type="PROSITE-ProRule" id="PRU00042"/>
    </source>
</evidence>
<evidence type="ECO:0000256" key="3">
    <source>
        <dbReference type="ARBA" id="ARBA00022723"/>
    </source>
</evidence>
<keyword evidence="13" id="KW-1185">Reference proteome</keyword>
<organism evidence="12 13">
    <name type="scientific">Phakopsora pachyrhizi</name>
    <name type="common">Asian soybean rust disease fungus</name>
    <dbReference type="NCBI Taxonomy" id="170000"/>
    <lineage>
        <taxon>Eukaryota</taxon>
        <taxon>Fungi</taxon>
        <taxon>Dikarya</taxon>
        <taxon>Basidiomycota</taxon>
        <taxon>Pucciniomycotina</taxon>
        <taxon>Pucciniomycetes</taxon>
        <taxon>Pucciniales</taxon>
        <taxon>Phakopsoraceae</taxon>
        <taxon>Phakopsora</taxon>
    </lineage>
</organism>
<keyword evidence="6" id="KW-0862">Zinc</keyword>
<keyword evidence="4" id="KW-0677">Repeat</keyword>
<dbReference type="FunFam" id="3.30.160.60:FF:000446">
    <property type="entry name" value="Zinc finger protein"/>
    <property type="match status" value="1"/>
</dbReference>
<dbReference type="PANTHER" id="PTHR24394:SF44">
    <property type="entry name" value="ZINC FINGER PROTEIN 271-LIKE"/>
    <property type="match status" value="1"/>
</dbReference>
<gene>
    <name evidence="12" type="ORF">PPACK8108_LOCUS5469</name>
</gene>
<keyword evidence="5 10" id="KW-0863">Zinc-finger</keyword>
<name>A0AAV0ANX6_PHAPC</name>
<comment type="caution">
    <text evidence="12">The sequence shown here is derived from an EMBL/GenBank/DDBJ whole genome shotgun (WGS) entry which is preliminary data.</text>
</comment>
<dbReference type="PANTHER" id="PTHR24394">
    <property type="entry name" value="ZINC FINGER PROTEIN"/>
    <property type="match status" value="1"/>
</dbReference>
<keyword evidence="9" id="KW-0539">Nucleus</keyword>
<proteinExistence type="inferred from homology"/>
<feature type="domain" description="C2H2-type" evidence="11">
    <location>
        <begin position="215"/>
        <end position="242"/>
    </location>
</feature>
<feature type="domain" description="C2H2-type" evidence="11">
    <location>
        <begin position="243"/>
        <end position="270"/>
    </location>
</feature>
<evidence type="ECO:0000256" key="9">
    <source>
        <dbReference type="ARBA" id="ARBA00023242"/>
    </source>
</evidence>
<dbReference type="Proteomes" id="UP001153365">
    <property type="component" value="Unassembled WGS sequence"/>
</dbReference>
<dbReference type="GO" id="GO:0000981">
    <property type="term" value="F:DNA-binding transcription factor activity, RNA polymerase II-specific"/>
    <property type="evidence" value="ECO:0007669"/>
    <property type="project" value="TreeGrafter"/>
</dbReference>
<dbReference type="SUPFAM" id="SSF57667">
    <property type="entry name" value="beta-beta-alpha zinc fingers"/>
    <property type="match status" value="1"/>
</dbReference>
<dbReference type="InterPro" id="IPR036236">
    <property type="entry name" value="Znf_C2H2_sf"/>
</dbReference>
<evidence type="ECO:0000256" key="5">
    <source>
        <dbReference type="ARBA" id="ARBA00022771"/>
    </source>
</evidence>
<evidence type="ECO:0000256" key="6">
    <source>
        <dbReference type="ARBA" id="ARBA00022833"/>
    </source>
</evidence>
<keyword evidence="8" id="KW-0804">Transcription</keyword>
<evidence type="ECO:0000256" key="7">
    <source>
        <dbReference type="ARBA" id="ARBA00023015"/>
    </source>
</evidence>
<dbReference type="SMART" id="SM00355">
    <property type="entry name" value="ZnF_C2H2"/>
    <property type="match status" value="2"/>
</dbReference>
<evidence type="ECO:0000313" key="13">
    <source>
        <dbReference type="Proteomes" id="UP001153365"/>
    </source>
</evidence>
<evidence type="ECO:0000256" key="8">
    <source>
        <dbReference type="ARBA" id="ARBA00023163"/>
    </source>
</evidence>
<evidence type="ECO:0000259" key="11">
    <source>
        <dbReference type="PROSITE" id="PS50157"/>
    </source>
</evidence>
<dbReference type="AlphaFoldDB" id="A0AAV0ANX6"/>
<dbReference type="GO" id="GO:0005634">
    <property type="term" value="C:nucleus"/>
    <property type="evidence" value="ECO:0007669"/>
    <property type="project" value="UniProtKB-SubCell"/>
</dbReference>
<accession>A0AAV0ANX6</accession>
<dbReference type="Gene3D" id="3.30.160.60">
    <property type="entry name" value="Classic Zinc Finger"/>
    <property type="match status" value="2"/>
</dbReference>
<protein>
    <submittedName>
        <fullName evidence="12">Expressed protein</fullName>
    </submittedName>
</protein>
<sequence>MTEESFNDSNSFWEGSMSETSSTTLTRSSFDNLSGLDMGHQILASENTLIINNQPALYHSEQLRSASYPTNSYTNFNFFNFGDQAGTNEWNTFSDIDQATYNYPTALFGSKTSSGSFDLNEIPSEGNLPLNSEFEEFPQWNQATQDPESPSIHSQYPEVLGGTHVDYLPNQPQETIYSSKGSTKVRLEAPASFPTELIGRLNQSQTSSYCLEKPFKCGECGASFSRNHDLKRHSRIHLDVKPFPCGWCDKAFSRKDALKRHLVVKGCSKNRESSDKTVSHGSKKVKVLPTQTVLPPSLPQLDCSWLPSTFVRENNDKKGSNTLAHRACGTGKSSGNLAFTQIKLQNITCSIPEINPDKLNSKRSTDDQKVAKPIRVTKTYHEKANSIKARSLIYAFD</sequence>
<evidence type="ECO:0000313" key="12">
    <source>
        <dbReference type="EMBL" id="CAH7670740.1"/>
    </source>
</evidence>
<dbReference type="GO" id="GO:0008270">
    <property type="term" value="F:zinc ion binding"/>
    <property type="evidence" value="ECO:0007669"/>
    <property type="project" value="UniProtKB-KW"/>
</dbReference>
<dbReference type="PROSITE" id="PS00028">
    <property type="entry name" value="ZINC_FINGER_C2H2_1"/>
    <property type="match status" value="1"/>
</dbReference>
<comment type="subcellular location">
    <subcellularLocation>
        <location evidence="1">Nucleus</location>
    </subcellularLocation>
</comment>
<dbReference type="PROSITE" id="PS50157">
    <property type="entry name" value="ZINC_FINGER_C2H2_2"/>
    <property type="match status" value="2"/>
</dbReference>
<comment type="similarity">
    <text evidence="2">Belongs to the krueppel C2H2-type zinc-finger protein family.</text>
</comment>
<evidence type="ECO:0000256" key="2">
    <source>
        <dbReference type="ARBA" id="ARBA00006991"/>
    </source>
</evidence>
<evidence type="ECO:0000256" key="1">
    <source>
        <dbReference type="ARBA" id="ARBA00004123"/>
    </source>
</evidence>
<dbReference type="EMBL" id="CALTRL010001059">
    <property type="protein sequence ID" value="CAH7670740.1"/>
    <property type="molecule type" value="Genomic_DNA"/>
</dbReference>